<evidence type="ECO:0000256" key="3">
    <source>
        <dbReference type="ARBA" id="ARBA00022692"/>
    </source>
</evidence>
<dbReference type="Proteomes" id="UP000464577">
    <property type="component" value="Chromosome"/>
</dbReference>
<evidence type="ECO:0000259" key="8">
    <source>
        <dbReference type="Pfam" id="PF12704"/>
    </source>
</evidence>
<comment type="subcellular location">
    <subcellularLocation>
        <location evidence="1">Cell membrane</location>
        <topology evidence="1">Multi-pass membrane protein</topology>
    </subcellularLocation>
</comment>
<evidence type="ECO:0000256" key="5">
    <source>
        <dbReference type="ARBA" id="ARBA00023136"/>
    </source>
</evidence>
<keyword evidence="2" id="KW-1003">Cell membrane</keyword>
<dbReference type="InterPro" id="IPR003838">
    <property type="entry name" value="ABC3_permease_C"/>
</dbReference>
<organism evidence="9 10">
    <name type="scientific">Spirosoma endbachense</name>
    <dbReference type="NCBI Taxonomy" id="2666025"/>
    <lineage>
        <taxon>Bacteria</taxon>
        <taxon>Pseudomonadati</taxon>
        <taxon>Bacteroidota</taxon>
        <taxon>Cytophagia</taxon>
        <taxon>Cytophagales</taxon>
        <taxon>Cytophagaceae</taxon>
        <taxon>Spirosoma</taxon>
    </lineage>
</organism>
<dbReference type="InterPro" id="IPR047699">
    <property type="entry name" value="Permease_put_prefix"/>
</dbReference>
<feature type="domain" description="MacB-like periplasmic core" evidence="8">
    <location>
        <begin position="528"/>
        <end position="729"/>
    </location>
</feature>
<feature type="transmembrane region" description="Helical" evidence="6">
    <location>
        <begin position="110"/>
        <end position="134"/>
    </location>
</feature>
<feature type="transmembrane region" description="Helical" evidence="6">
    <location>
        <begin position="762"/>
        <end position="786"/>
    </location>
</feature>
<evidence type="ECO:0000256" key="1">
    <source>
        <dbReference type="ARBA" id="ARBA00004651"/>
    </source>
</evidence>
<dbReference type="RefSeq" id="WP_162390402.1">
    <property type="nucleotide sequence ID" value="NZ_CP045997.1"/>
</dbReference>
<sequence>MTKPTEPQPPRPVGPRWATRLLHAFCAPHLVDEMAGDLDELFQQRVGTIGLRKARLRYIRDVLSLLRPFALKHKPTVQHFSKYPQHSSFHPDMIRNYLKIAFRNLGKNKIYSFINIGGLTVGMTVAMLIGLWIYDELSFDTDHLNYNRIAKVMLQQTVEGNTSTSEWVPIPLSTALKNDYGSDFSHIVLTHQTGEQILANGTAKLTQKGYYAEPEFLEILPLKLRQGARSGLNDPGSILLSESLASALFGNTDPINQLVKVNNKVAVKVAGVYPDFPNNSEFRDVAYVLPWTQFVADQEWVKRVEDNWGVNAFQLLVQLAPNADLDKVSAKIESVKATHAKDEAKFNPKAFLHPMSRWHLYSEWENGVPVRGRIQFVWLFGIIGLFVLLLACINFMNLSTARSEKRAKEVGIRKAVGSVRSQLIGQFFSESFLVVFFAFALSLLLVQLALPWFNEIADKNTSILWNNSLFWALGIGFSLITGLVAGSYPAFYLSGFQPVKVLKGTFRVGRFASMPRKVLVVTQFTVSLALIIGTIIVFRQIQYAKNRPLGYDRNGLVSVRMNTPELMERYGIIHTELLQTGAVVSVAESNNPTTGVYSSDNRLDWKGKDPNRPVDFNVVTCTHDFGKTVGWQIKEGRDFSRNFSTDSTGLILNESAIKYMGLKHPIGERIKWANETYTVIGVIKDLVTDSPFEPVKQTAFRLNYEWTNFITIRLNPKMSAREALNKIEPIFRKYNPASPFDYKFVSAEQDQKFRAEERIGKLATLFAILAIFISCLGLFGLASFVAEQRTKEIGVRKVLGASVFNLWQLLSKDFIVLVLISFLLASPVAYYFMSGWLKQYTYRSDISWWIFAVSGLAAIGITLATVSFQSIKAALMNPVRSLRSE</sequence>
<keyword evidence="5 6" id="KW-0472">Membrane</keyword>
<evidence type="ECO:0000256" key="2">
    <source>
        <dbReference type="ARBA" id="ARBA00022475"/>
    </source>
</evidence>
<dbReference type="Pfam" id="PF12704">
    <property type="entry name" value="MacB_PCD"/>
    <property type="match status" value="2"/>
</dbReference>
<dbReference type="InterPro" id="IPR025857">
    <property type="entry name" value="MacB_PCD"/>
</dbReference>
<dbReference type="EMBL" id="CP045997">
    <property type="protein sequence ID" value="QHW00012.1"/>
    <property type="molecule type" value="Genomic_DNA"/>
</dbReference>
<feature type="domain" description="ABC3 transporter permease C-terminal" evidence="7">
    <location>
        <begin position="382"/>
        <end position="496"/>
    </location>
</feature>
<feature type="transmembrane region" description="Helical" evidence="6">
    <location>
        <begin position="427"/>
        <end position="450"/>
    </location>
</feature>
<feature type="domain" description="MacB-like periplasmic core" evidence="8">
    <location>
        <begin position="112"/>
        <end position="334"/>
    </location>
</feature>
<dbReference type="Pfam" id="PF02687">
    <property type="entry name" value="FtsX"/>
    <property type="match status" value="2"/>
</dbReference>
<protein>
    <submittedName>
        <fullName evidence="9">FtsX-like permease family protein</fullName>
    </submittedName>
</protein>
<dbReference type="GO" id="GO:0005886">
    <property type="term" value="C:plasma membrane"/>
    <property type="evidence" value="ECO:0007669"/>
    <property type="project" value="UniProtKB-SubCell"/>
</dbReference>
<evidence type="ECO:0000313" key="10">
    <source>
        <dbReference type="Proteomes" id="UP000464577"/>
    </source>
</evidence>
<gene>
    <name evidence="9" type="ORF">GJR95_35565</name>
</gene>
<evidence type="ECO:0000256" key="4">
    <source>
        <dbReference type="ARBA" id="ARBA00022989"/>
    </source>
</evidence>
<dbReference type="PANTHER" id="PTHR30572">
    <property type="entry name" value="MEMBRANE COMPONENT OF TRANSPORTER-RELATED"/>
    <property type="match status" value="1"/>
</dbReference>
<feature type="domain" description="ABC3 transporter permease C-terminal" evidence="7">
    <location>
        <begin position="765"/>
        <end position="878"/>
    </location>
</feature>
<dbReference type="GO" id="GO:0022857">
    <property type="term" value="F:transmembrane transporter activity"/>
    <property type="evidence" value="ECO:0007669"/>
    <property type="project" value="TreeGrafter"/>
</dbReference>
<keyword evidence="10" id="KW-1185">Reference proteome</keyword>
<name>A0A6P1W3J6_9BACT</name>
<dbReference type="AlphaFoldDB" id="A0A6P1W3J6"/>
<dbReference type="InterPro" id="IPR050250">
    <property type="entry name" value="Macrolide_Exporter_MacB"/>
</dbReference>
<evidence type="ECO:0000313" key="9">
    <source>
        <dbReference type="EMBL" id="QHW00012.1"/>
    </source>
</evidence>
<proteinExistence type="predicted"/>
<feature type="transmembrane region" description="Helical" evidence="6">
    <location>
        <begin position="814"/>
        <end position="834"/>
    </location>
</feature>
<feature type="transmembrane region" description="Helical" evidence="6">
    <location>
        <begin position="376"/>
        <end position="398"/>
    </location>
</feature>
<feature type="transmembrane region" description="Helical" evidence="6">
    <location>
        <begin position="517"/>
        <end position="538"/>
    </location>
</feature>
<dbReference type="KEGG" id="senf:GJR95_35565"/>
<reference evidence="9 10" key="1">
    <citation type="submission" date="2019-11" db="EMBL/GenBank/DDBJ databases">
        <title>Spirosoma endbachense sp. nov., isolated from a natural salt meadow.</title>
        <authorList>
            <person name="Rojas J."/>
            <person name="Ambika Manirajan B."/>
            <person name="Ratering S."/>
            <person name="Suarez C."/>
            <person name="Geissler-Plaum R."/>
            <person name="Schnell S."/>
        </authorList>
    </citation>
    <scope>NUCLEOTIDE SEQUENCE [LARGE SCALE GENOMIC DNA]</scope>
    <source>
        <strain evidence="9 10">I-24</strain>
    </source>
</reference>
<dbReference type="NCBIfam" id="NF038404">
    <property type="entry name" value="perm_prefix_2"/>
    <property type="match status" value="1"/>
</dbReference>
<evidence type="ECO:0000256" key="6">
    <source>
        <dbReference type="SAM" id="Phobius"/>
    </source>
</evidence>
<feature type="transmembrane region" description="Helical" evidence="6">
    <location>
        <begin position="846"/>
        <end position="868"/>
    </location>
</feature>
<evidence type="ECO:0000259" key="7">
    <source>
        <dbReference type="Pfam" id="PF02687"/>
    </source>
</evidence>
<keyword evidence="4 6" id="KW-1133">Transmembrane helix</keyword>
<accession>A0A6P1W3J6</accession>
<keyword evidence="3 6" id="KW-0812">Transmembrane</keyword>
<dbReference type="PANTHER" id="PTHR30572:SF18">
    <property type="entry name" value="ABC-TYPE MACROLIDE FAMILY EXPORT SYSTEM PERMEASE COMPONENT 2"/>
    <property type="match status" value="1"/>
</dbReference>
<feature type="transmembrane region" description="Helical" evidence="6">
    <location>
        <begin position="470"/>
        <end position="496"/>
    </location>
</feature>